<protein>
    <recommendedName>
        <fullName evidence="10">Flavin-containing monooxygenase</fullName>
        <ecNumber evidence="10">1.-.-.-</ecNumber>
    </recommendedName>
</protein>
<reference evidence="11 12" key="1">
    <citation type="journal article" date="2019" name="Plant Biotechnol. J.">
        <title>The red bayberry genome and genetic basis of sex determination.</title>
        <authorList>
            <person name="Jia H.M."/>
            <person name="Jia H.J."/>
            <person name="Cai Q.L."/>
            <person name="Wang Y."/>
            <person name="Zhao H.B."/>
            <person name="Yang W.F."/>
            <person name="Wang G.Y."/>
            <person name="Li Y.H."/>
            <person name="Zhan D.L."/>
            <person name="Shen Y.T."/>
            <person name="Niu Q.F."/>
            <person name="Chang L."/>
            <person name="Qiu J."/>
            <person name="Zhao L."/>
            <person name="Xie H.B."/>
            <person name="Fu W.Y."/>
            <person name="Jin J."/>
            <person name="Li X.W."/>
            <person name="Jiao Y."/>
            <person name="Zhou C.C."/>
            <person name="Tu T."/>
            <person name="Chai C.Y."/>
            <person name="Gao J.L."/>
            <person name="Fan L.J."/>
            <person name="van de Weg E."/>
            <person name="Wang J.Y."/>
            <person name="Gao Z.S."/>
        </authorList>
    </citation>
    <scope>NUCLEOTIDE SEQUENCE [LARGE SCALE GENOMIC DNA]</scope>
    <source>
        <tissue evidence="11">Leaves</tissue>
    </source>
</reference>
<dbReference type="AlphaFoldDB" id="A0A6A1WC63"/>
<dbReference type="OrthoDB" id="66881at2759"/>
<gene>
    <name evidence="11" type="ORF">CJ030_MR3G009870</name>
</gene>
<keyword evidence="4 10" id="KW-0285">Flavoprotein</keyword>
<evidence type="ECO:0000313" key="12">
    <source>
        <dbReference type="Proteomes" id="UP000516437"/>
    </source>
</evidence>
<evidence type="ECO:0000256" key="2">
    <source>
        <dbReference type="ARBA" id="ARBA00004814"/>
    </source>
</evidence>
<evidence type="ECO:0000256" key="6">
    <source>
        <dbReference type="ARBA" id="ARBA00022857"/>
    </source>
</evidence>
<keyword evidence="11" id="KW-0670">Pyruvate</keyword>
<name>A0A6A1WC63_9ROSI</name>
<dbReference type="PRINTS" id="PR00368">
    <property type="entry name" value="FADPNR"/>
</dbReference>
<dbReference type="Gene3D" id="3.50.50.60">
    <property type="entry name" value="FAD/NAD(P)-binding domain"/>
    <property type="match status" value="1"/>
</dbReference>
<accession>A0A6A1WC63</accession>
<dbReference type="SUPFAM" id="SSF51905">
    <property type="entry name" value="FAD/NAD(P)-binding domain"/>
    <property type="match status" value="2"/>
</dbReference>
<keyword evidence="7 10" id="KW-0560">Oxidoreductase</keyword>
<proteinExistence type="inferred from homology"/>
<dbReference type="InterPro" id="IPR050982">
    <property type="entry name" value="Auxin_biosynth/cation_transpt"/>
</dbReference>
<dbReference type="PANTHER" id="PTHR43539:SF9">
    <property type="entry name" value="INDOLE-3-PYRUVATE MONOOXYGENASE YUCCA11-RELATED"/>
    <property type="match status" value="1"/>
</dbReference>
<dbReference type="GO" id="GO:0050660">
    <property type="term" value="F:flavin adenine dinucleotide binding"/>
    <property type="evidence" value="ECO:0007669"/>
    <property type="project" value="InterPro"/>
</dbReference>
<dbReference type="GO" id="GO:0103075">
    <property type="term" value="F:indole-3-pyruvate monooxygenase activity"/>
    <property type="evidence" value="ECO:0007669"/>
    <property type="project" value="UniProtKB-EC"/>
</dbReference>
<comment type="pathway">
    <text evidence="2">Plant hormone metabolism; auxin biosynthesis.</text>
</comment>
<comment type="catalytic activity">
    <reaction evidence="9">
        <text>indole-3-pyruvate + NADPH + O2 + H(+) = (indol-3-yl)acetate + CO2 + NADP(+) + H2O</text>
        <dbReference type="Rhea" id="RHEA:34331"/>
        <dbReference type="ChEBI" id="CHEBI:15377"/>
        <dbReference type="ChEBI" id="CHEBI:15378"/>
        <dbReference type="ChEBI" id="CHEBI:15379"/>
        <dbReference type="ChEBI" id="CHEBI:16526"/>
        <dbReference type="ChEBI" id="CHEBI:17640"/>
        <dbReference type="ChEBI" id="CHEBI:30854"/>
        <dbReference type="ChEBI" id="CHEBI:57783"/>
        <dbReference type="ChEBI" id="CHEBI:58349"/>
        <dbReference type="EC" id="1.14.13.168"/>
    </reaction>
</comment>
<comment type="similarity">
    <text evidence="3 10">Belongs to the FMO family.</text>
</comment>
<dbReference type="InterPro" id="IPR020946">
    <property type="entry name" value="Flavin_mOase-like"/>
</dbReference>
<evidence type="ECO:0000256" key="7">
    <source>
        <dbReference type="ARBA" id="ARBA00023002"/>
    </source>
</evidence>
<dbReference type="Pfam" id="PF00743">
    <property type="entry name" value="FMO-like"/>
    <property type="match status" value="1"/>
</dbReference>
<evidence type="ECO:0000256" key="3">
    <source>
        <dbReference type="ARBA" id="ARBA00009183"/>
    </source>
</evidence>
<keyword evidence="8" id="KW-0073">Auxin biosynthesis</keyword>
<keyword evidence="5 10" id="KW-0274">FAD</keyword>
<dbReference type="InterPro" id="IPR036188">
    <property type="entry name" value="FAD/NAD-bd_sf"/>
</dbReference>
<evidence type="ECO:0000256" key="9">
    <source>
        <dbReference type="ARBA" id="ARBA00047707"/>
    </source>
</evidence>
<evidence type="ECO:0000256" key="4">
    <source>
        <dbReference type="ARBA" id="ARBA00022630"/>
    </source>
</evidence>
<dbReference type="GO" id="GO:0009851">
    <property type="term" value="P:auxin biosynthetic process"/>
    <property type="evidence" value="ECO:0007669"/>
    <property type="project" value="UniProtKB-KW"/>
</dbReference>
<keyword evidence="12" id="KW-1185">Reference proteome</keyword>
<evidence type="ECO:0000313" key="11">
    <source>
        <dbReference type="EMBL" id="KAB1220410.1"/>
    </source>
</evidence>
<evidence type="ECO:0000256" key="10">
    <source>
        <dbReference type="RuleBase" id="RU361177"/>
    </source>
</evidence>
<evidence type="ECO:0000256" key="8">
    <source>
        <dbReference type="ARBA" id="ARBA00023070"/>
    </source>
</evidence>
<dbReference type="PRINTS" id="PR00469">
    <property type="entry name" value="PNDRDTASEII"/>
</dbReference>
<organism evidence="11 12">
    <name type="scientific">Morella rubra</name>
    <name type="common">Chinese bayberry</name>
    <dbReference type="NCBI Taxonomy" id="262757"/>
    <lineage>
        <taxon>Eukaryota</taxon>
        <taxon>Viridiplantae</taxon>
        <taxon>Streptophyta</taxon>
        <taxon>Embryophyta</taxon>
        <taxon>Tracheophyta</taxon>
        <taxon>Spermatophyta</taxon>
        <taxon>Magnoliopsida</taxon>
        <taxon>eudicotyledons</taxon>
        <taxon>Gunneridae</taxon>
        <taxon>Pentapetalae</taxon>
        <taxon>rosids</taxon>
        <taxon>fabids</taxon>
        <taxon>Fagales</taxon>
        <taxon>Myricaceae</taxon>
        <taxon>Morella</taxon>
    </lineage>
</organism>
<comment type="cofactor">
    <cofactor evidence="1 10">
        <name>FAD</name>
        <dbReference type="ChEBI" id="CHEBI:57692"/>
    </cofactor>
</comment>
<dbReference type="Proteomes" id="UP000516437">
    <property type="component" value="Chromosome 3"/>
</dbReference>
<keyword evidence="10 11" id="KW-0503">Monooxygenase</keyword>
<sequence>MFVEEAVVVIVGAGPSGLATAACLTQHSIPYVILEREDCCASLWKKRAYDRLGLHLAKEFCSLPLKSVPPDAPTFMPKDYFIRYVDEYVSQFNINPHYHRSVELAFFDDIGKRWRIEAKNTLDGNKEVYSAEFLVVATGENGEGYIPSLPGMESFSGEIIHSNQYKSGSRYKSKKALVVGCGNSGMEIAYDLSDHGAFTSIVIRSPFHVLTKELVYRGMSLLKYYLPVYMVDVIITTLAKLEYGDLSKYGIHRPVQGPFANKIATGKSPVIDVGTIKKIQNGEIEVVSEISKIDNNKVLFKNDTEKQFDVIVFSTGYRAANKWLKDYKYGTSESSFPKHWKEEKGLYYAGFSRNGLFGVSRDAQAITKDIKMRVISC</sequence>
<dbReference type="InterPro" id="IPR000960">
    <property type="entry name" value="Flavin_mOase"/>
</dbReference>
<dbReference type="EC" id="1.-.-.-" evidence="10"/>
<dbReference type="GO" id="GO:0004499">
    <property type="term" value="F:N,N-dimethylaniline monooxygenase activity"/>
    <property type="evidence" value="ECO:0007669"/>
    <property type="project" value="InterPro"/>
</dbReference>
<evidence type="ECO:0000256" key="5">
    <source>
        <dbReference type="ARBA" id="ARBA00022827"/>
    </source>
</evidence>
<comment type="caution">
    <text evidence="11">The sequence shown here is derived from an EMBL/GenBank/DDBJ whole genome shotgun (WGS) entry which is preliminary data.</text>
</comment>
<dbReference type="PIRSF" id="PIRSF000332">
    <property type="entry name" value="FMO"/>
    <property type="match status" value="1"/>
</dbReference>
<dbReference type="PANTHER" id="PTHR43539">
    <property type="entry name" value="FLAVIN-BINDING MONOOXYGENASE-LIKE PROTEIN (AFU_ORTHOLOGUE AFUA_4G09220)"/>
    <property type="match status" value="1"/>
</dbReference>
<dbReference type="GO" id="GO:0050661">
    <property type="term" value="F:NADP binding"/>
    <property type="evidence" value="ECO:0007669"/>
    <property type="project" value="InterPro"/>
</dbReference>
<dbReference type="EMBL" id="RXIC02000021">
    <property type="protein sequence ID" value="KAB1220410.1"/>
    <property type="molecule type" value="Genomic_DNA"/>
</dbReference>
<keyword evidence="6" id="KW-0521">NADP</keyword>
<evidence type="ECO:0000256" key="1">
    <source>
        <dbReference type="ARBA" id="ARBA00001974"/>
    </source>
</evidence>